<sequence length="31" mass="3871">MQKLKYDRIPKHPQFKIIRRLSCKSLWNLKT</sequence>
<dbReference type="EMBL" id="GGEC01080472">
    <property type="protein sequence ID" value="MBX60956.1"/>
    <property type="molecule type" value="Transcribed_RNA"/>
</dbReference>
<organism evidence="1">
    <name type="scientific">Rhizophora mucronata</name>
    <name type="common">Asiatic mangrove</name>
    <dbReference type="NCBI Taxonomy" id="61149"/>
    <lineage>
        <taxon>Eukaryota</taxon>
        <taxon>Viridiplantae</taxon>
        <taxon>Streptophyta</taxon>
        <taxon>Embryophyta</taxon>
        <taxon>Tracheophyta</taxon>
        <taxon>Spermatophyta</taxon>
        <taxon>Magnoliopsida</taxon>
        <taxon>eudicotyledons</taxon>
        <taxon>Gunneridae</taxon>
        <taxon>Pentapetalae</taxon>
        <taxon>rosids</taxon>
        <taxon>fabids</taxon>
        <taxon>Malpighiales</taxon>
        <taxon>Rhizophoraceae</taxon>
        <taxon>Rhizophora</taxon>
    </lineage>
</organism>
<accession>A0A2P2Q1Q9</accession>
<name>A0A2P2Q1Q9_RHIMU</name>
<evidence type="ECO:0000313" key="1">
    <source>
        <dbReference type="EMBL" id="MBX60956.1"/>
    </source>
</evidence>
<dbReference type="AlphaFoldDB" id="A0A2P2Q1Q9"/>
<protein>
    <submittedName>
        <fullName evidence="1">Uncharacterized protein</fullName>
    </submittedName>
</protein>
<proteinExistence type="predicted"/>
<reference evidence="1" key="1">
    <citation type="submission" date="2018-02" db="EMBL/GenBank/DDBJ databases">
        <title>Rhizophora mucronata_Transcriptome.</title>
        <authorList>
            <person name="Meera S.P."/>
            <person name="Sreeshan A."/>
            <person name="Augustine A."/>
        </authorList>
    </citation>
    <scope>NUCLEOTIDE SEQUENCE</scope>
    <source>
        <tissue evidence="1">Leaf</tissue>
    </source>
</reference>